<keyword evidence="6" id="KW-0472">Membrane</keyword>
<feature type="transmembrane region" description="Helical" evidence="6">
    <location>
        <begin position="7"/>
        <end position="26"/>
    </location>
</feature>
<organism evidence="10 11">
    <name type="scientific">Methanoculleus receptaculi</name>
    <dbReference type="NCBI Taxonomy" id="394967"/>
    <lineage>
        <taxon>Archaea</taxon>
        <taxon>Methanobacteriati</taxon>
        <taxon>Methanobacteriota</taxon>
        <taxon>Stenosarchaea group</taxon>
        <taxon>Methanomicrobia</taxon>
        <taxon>Methanomicrobiales</taxon>
        <taxon>Methanomicrobiaceae</taxon>
        <taxon>Methanoculleus</taxon>
    </lineage>
</organism>
<accession>A0AAX4FSA3</accession>
<evidence type="ECO:0000259" key="7">
    <source>
        <dbReference type="PROSITE" id="PS50109"/>
    </source>
</evidence>
<dbReference type="RefSeq" id="WP_318620238.1">
    <property type="nucleotide sequence ID" value="NZ_CP137642.1"/>
</dbReference>
<dbReference type="CDD" id="cd00075">
    <property type="entry name" value="HATPase"/>
    <property type="match status" value="1"/>
</dbReference>
<keyword evidence="4" id="KW-0808">Transferase</keyword>
<dbReference type="NCBIfam" id="TIGR00229">
    <property type="entry name" value="sensory_box"/>
    <property type="match status" value="2"/>
</dbReference>
<dbReference type="Proteomes" id="UP001305652">
    <property type="component" value="Chromosome"/>
</dbReference>
<evidence type="ECO:0000256" key="3">
    <source>
        <dbReference type="ARBA" id="ARBA00022553"/>
    </source>
</evidence>
<dbReference type="CDD" id="cd00130">
    <property type="entry name" value="PAS"/>
    <property type="match status" value="2"/>
</dbReference>
<evidence type="ECO:0000259" key="9">
    <source>
        <dbReference type="PROSITE" id="PS50113"/>
    </source>
</evidence>
<dbReference type="InterPro" id="IPR036890">
    <property type="entry name" value="HATPase_C_sf"/>
</dbReference>
<name>A0AAX4FSA3_9EURY</name>
<dbReference type="InterPro" id="IPR035965">
    <property type="entry name" value="PAS-like_dom_sf"/>
</dbReference>
<dbReference type="SUPFAM" id="SSF55785">
    <property type="entry name" value="PYP-like sensor domain (PAS domain)"/>
    <property type="match status" value="2"/>
</dbReference>
<evidence type="ECO:0000256" key="5">
    <source>
        <dbReference type="ARBA" id="ARBA00022777"/>
    </source>
</evidence>
<dbReference type="EC" id="2.7.13.3" evidence="2"/>
<reference evidence="10 11" key="1">
    <citation type="submission" date="2023-10" db="EMBL/GenBank/DDBJ databases">
        <title>The complete genome sequence of Methanoculleus receptaculi DSM 18860.</title>
        <authorList>
            <person name="Lai S.-J."/>
            <person name="You Y.-T."/>
            <person name="Chen S.-C."/>
        </authorList>
    </citation>
    <scope>NUCLEOTIDE SEQUENCE [LARGE SCALE GENOMIC DNA]</scope>
    <source>
        <strain evidence="10 11">DSM 18860</strain>
    </source>
</reference>
<feature type="domain" description="PAS" evidence="8">
    <location>
        <begin position="258"/>
        <end position="313"/>
    </location>
</feature>
<dbReference type="SMART" id="SM00086">
    <property type="entry name" value="PAC"/>
    <property type="match status" value="2"/>
</dbReference>
<keyword evidence="6" id="KW-0812">Transmembrane</keyword>
<dbReference type="KEGG" id="mrc:R6Y96_05685"/>
<dbReference type="InterPro" id="IPR003594">
    <property type="entry name" value="HATPase_dom"/>
</dbReference>
<dbReference type="Gene3D" id="3.30.565.10">
    <property type="entry name" value="Histidine kinase-like ATPase, C-terminal domain"/>
    <property type="match status" value="1"/>
</dbReference>
<dbReference type="Pfam" id="PF02518">
    <property type="entry name" value="HATPase_c"/>
    <property type="match status" value="1"/>
</dbReference>
<evidence type="ECO:0000256" key="6">
    <source>
        <dbReference type="SAM" id="Phobius"/>
    </source>
</evidence>
<proteinExistence type="predicted"/>
<feature type="transmembrane region" description="Helical" evidence="6">
    <location>
        <begin position="87"/>
        <end position="106"/>
    </location>
</feature>
<dbReference type="GO" id="GO:0004673">
    <property type="term" value="F:protein histidine kinase activity"/>
    <property type="evidence" value="ECO:0007669"/>
    <property type="project" value="UniProtKB-EC"/>
</dbReference>
<feature type="domain" description="PAC" evidence="9">
    <location>
        <begin position="198"/>
        <end position="257"/>
    </location>
</feature>
<keyword evidence="6" id="KW-1133">Transmembrane helix</keyword>
<keyword evidence="3" id="KW-0597">Phosphoprotein</keyword>
<feature type="domain" description="Histidine kinase" evidence="7">
    <location>
        <begin position="491"/>
        <end position="590"/>
    </location>
</feature>
<dbReference type="InterPro" id="IPR004358">
    <property type="entry name" value="Sig_transdc_His_kin-like_C"/>
</dbReference>
<dbReference type="PROSITE" id="PS50109">
    <property type="entry name" value="HIS_KIN"/>
    <property type="match status" value="1"/>
</dbReference>
<dbReference type="PROSITE" id="PS51257">
    <property type="entry name" value="PROKAR_LIPOPROTEIN"/>
    <property type="match status" value="1"/>
</dbReference>
<dbReference type="GO" id="GO:0006355">
    <property type="term" value="P:regulation of DNA-templated transcription"/>
    <property type="evidence" value="ECO:0007669"/>
    <property type="project" value="InterPro"/>
</dbReference>
<dbReference type="PROSITE" id="PS50112">
    <property type="entry name" value="PAS"/>
    <property type="match status" value="1"/>
</dbReference>
<dbReference type="SMART" id="SM00387">
    <property type="entry name" value="HATPase_c"/>
    <property type="match status" value="1"/>
</dbReference>
<dbReference type="GeneID" id="85732628"/>
<comment type="catalytic activity">
    <reaction evidence="1">
        <text>ATP + protein L-histidine = ADP + protein N-phospho-L-histidine.</text>
        <dbReference type="EC" id="2.7.13.3"/>
    </reaction>
</comment>
<dbReference type="EMBL" id="CP137642">
    <property type="protein sequence ID" value="WOX56816.1"/>
    <property type="molecule type" value="Genomic_DNA"/>
</dbReference>
<keyword evidence="5" id="KW-0418">Kinase</keyword>
<dbReference type="InterPro" id="IPR001610">
    <property type="entry name" value="PAC"/>
</dbReference>
<evidence type="ECO:0000313" key="11">
    <source>
        <dbReference type="Proteomes" id="UP001305652"/>
    </source>
</evidence>
<sequence>MRSSIQAGILAASSLAVIAITIGCLANGITTVFPHIFYIPIVYAAYYYLRRGVAVSAGLGAIYLALVLILTPATAGIIVAALSRVAVFIAIAVIVATLAARLRAAVATGLEEEERLQELNREIHRREGWYRAIYEQSPIAIGVYDASGKLAHANPAALDLVGVRDLDSLIGFPLFEDPNLPEDQKKNLLEGRKTHYQAQFDFERVRSHNLYPTSRRGVIWLDRLITPIRDDGGSIIGYLVHAYETTARKQAEDALRESEEMFRNVTQSAYDAIVMVDSEGRVTFWNRAAVEMFGYSEDEVRGRPVHDLIAPPDVLNAAEEGVRNFALTGTGPVIGRPLERTARRRDGKEFPVELTISPLNIGGAWHAVAVIRDVSERKEAEAALRKAHRQLQILTGITRHDILNSITAADGYMELYKDADPAARETYLEKVHLAIHKIQRQIEFTRQYEAIGTLEPGWQNLETLIQGLEVPSSISFQTSGLKREIYADPMVKQVFENLLDNTLRHGGDGVSRITLTAEVSDGDLVVAWEDDGVGVSGEDKKRIFERGFGKHTGLGLFLSREILGLTGITITENGIPGSGARFVIRVPAGKWRDLE</sequence>
<dbReference type="PANTHER" id="PTHR43304">
    <property type="entry name" value="PHYTOCHROME-LIKE PROTEIN CPH1"/>
    <property type="match status" value="1"/>
</dbReference>
<dbReference type="PANTHER" id="PTHR43304:SF1">
    <property type="entry name" value="PAC DOMAIN-CONTAINING PROTEIN"/>
    <property type="match status" value="1"/>
</dbReference>
<dbReference type="InterPro" id="IPR000014">
    <property type="entry name" value="PAS"/>
</dbReference>
<dbReference type="InterPro" id="IPR000700">
    <property type="entry name" value="PAS-assoc_C"/>
</dbReference>
<dbReference type="AlphaFoldDB" id="A0AAX4FSA3"/>
<dbReference type="Gene3D" id="3.30.450.20">
    <property type="entry name" value="PAS domain"/>
    <property type="match status" value="2"/>
</dbReference>
<keyword evidence="11" id="KW-1185">Reference proteome</keyword>
<dbReference type="Pfam" id="PF08448">
    <property type="entry name" value="PAS_4"/>
    <property type="match status" value="1"/>
</dbReference>
<evidence type="ECO:0000259" key="8">
    <source>
        <dbReference type="PROSITE" id="PS50112"/>
    </source>
</evidence>
<dbReference type="SMART" id="SM00091">
    <property type="entry name" value="PAS"/>
    <property type="match status" value="2"/>
</dbReference>
<evidence type="ECO:0000256" key="1">
    <source>
        <dbReference type="ARBA" id="ARBA00000085"/>
    </source>
</evidence>
<evidence type="ECO:0000256" key="4">
    <source>
        <dbReference type="ARBA" id="ARBA00022679"/>
    </source>
</evidence>
<dbReference type="InterPro" id="IPR013656">
    <property type="entry name" value="PAS_4"/>
</dbReference>
<dbReference type="PRINTS" id="PR00344">
    <property type="entry name" value="BCTRLSENSOR"/>
</dbReference>
<dbReference type="Pfam" id="PF00989">
    <property type="entry name" value="PAS"/>
    <property type="match status" value="1"/>
</dbReference>
<evidence type="ECO:0000256" key="2">
    <source>
        <dbReference type="ARBA" id="ARBA00012438"/>
    </source>
</evidence>
<evidence type="ECO:0000313" key="10">
    <source>
        <dbReference type="EMBL" id="WOX56816.1"/>
    </source>
</evidence>
<dbReference type="InterPro" id="IPR013767">
    <property type="entry name" value="PAS_fold"/>
</dbReference>
<protein>
    <recommendedName>
        <fullName evidence="2">histidine kinase</fullName>
        <ecNumber evidence="2">2.7.13.3</ecNumber>
    </recommendedName>
</protein>
<dbReference type="PROSITE" id="PS50113">
    <property type="entry name" value="PAC"/>
    <property type="match status" value="2"/>
</dbReference>
<feature type="domain" description="PAC" evidence="9">
    <location>
        <begin position="336"/>
        <end position="386"/>
    </location>
</feature>
<dbReference type="InterPro" id="IPR005467">
    <property type="entry name" value="His_kinase_dom"/>
</dbReference>
<gene>
    <name evidence="10" type="ORF">R6Y96_05685</name>
</gene>
<dbReference type="SUPFAM" id="SSF55874">
    <property type="entry name" value="ATPase domain of HSP90 chaperone/DNA topoisomerase II/histidine kinase"/>
    <property type="match status" value="1"/>
</dbReference>
<dbReference type="InterPro" id="IPR052162">
    <property type="entry name" value="Sensor_kinase/Photoreceptor"/>
</dbReference>